<evidence type="ECO:0000256" key="4">
    <source>
        <dbReference type="ARBA" id="ARBA00035151"/>
    </source>
</evidence>
<dbReference type="GO" id="GO:0006412">
    <property type="term" value="P:translation"/>
    <property type="evidence" value="ECO:0000318"/>
    <property type="project" value="GO_Central"/>
</dbReference>
<dbReference type="PIRSF" id="PIRSF002122">
    <property type="entry name" value="RPS7p_RPS7a_RPS5e_RPS7o"/>
    <property type="match status" value="1"/>
</dbReference>
<dbReference type="InParanoid" id="A0A1W0VWV3"/>
<reference evidence="8" key="2">
    <citation type="journal article" date="2018" name="Plant J.">
        <title>The Sorghum bicolor reference genome: improved assembly, gene annotations, a transcriptome atlas, and signatures of genome organization.</title>
        <authorList>
            <person name="McCormick R.F."/>
            <person name="Truong S.K."/>
            <person name="Sreedasyam A."/>
            <person name="Jenkins J."/>
            <person name="Shu S."/>
            <person name="Sims D."/>
            <person name="Kennedy M."/>
            <person name="Amirebrahimi M."/>
            <person name="Weers B.D."/>
            <person name="McKinley B."/>
            <person name="Mattison A."/>
            <person name="Morishige D.T."/>
            <person name="Grimwood J."/>
            <person name="Schmutz J."/>
            <person name="Mullet J.E."/>
        </authorList>
    </citation>
    <scope>NUCLEOTIDE SEQUENCE [LARGE SCALE GENOMIC DNA]</scope>
    <source>
        <strain evidence="8">cv. BTx623</strain>
    </source>
</reference>
<dbReference type="SUPFAM" id="SSF47973">
    <property type="entry name" value="Ribosomal protein S7"/>
    <property type="match status" value="1"/>
</dbReference>
<keyword evidence="2 5" id="KW-0689">Ribosomal protein</keyword>
<dbReference type="InterPro" id="IPR005716">
    <property type="entry name" value="Ribosomal_uS7_euk/arc"/>
</dbReference>
<dbReference type="EMBL" id="CM000762">
    <property type="protein sequence ID" value="OQU86591.1"/>
    <property type="molecule type" value="Genomic_DNA"/>
</dbReference>
<dbReference type="InterPro" id="IPR023798">
    <property type="entry name" value="Ribosomal_uS7_dom"/>
</dbReference>
<evidence type="ECO:0000313" key="7">
    <source>
        <dbReference type="EMBL" id="OQU86591.1"/>
    </source>
</evidence>
<dbReference type="NCBIfam" id="NF003106">
    <property type="entry name" value="PRK04027.1"/>
    <property type="match status" value="1"/>
</dbReference>
<dbReference type="GO" id="GO:0005840">
    <property type="term" value="C:ribosome"/>
    <property type="evidence" value="ECO:0000318"/>
    <property type="project" value="GO_Central"/>
</dbReference>
<accession>A0A1W0VWV3</accession>
<dbReference type="Gene3D" id="1.10.455.10">
    <property type="entry name" value="Ribosomal protein S7 domain"/>
    <property type="match status" value="1"/>
</dbReference>
<dbReference type="PROSITE" id="PS00052">
    <property type="entry name" value="RIBOSOMAL_S7"/>
    <property type="match status" value="1"/>
</dbReference>
<dbReference type="FunFam" id="1.10.455.10:FF:000002">
    <property type="entry name" value="40S ribosomal protein S5"/>
    <property type="match status" value="1"/>
</dbReference>
<dbReference type="InterPro" id="IPR036823">
    <property type="entry name" value="Ribosomal_uS7_dom_sf"/>
</dbReference>
<dbReference type="Gramene" id="OQU86591">
    <property type="protein sequence ID" value="OQU86591"/>
    <property type="gene ID" value="SORBI_3003G109600"/>
</dbReference>
<dbReference type="GO" id="GO:0003729">
    <property type="term" value="F:mRNA binding"/>
    <property type="evidence" value="ECO:0000318"/>
    <property type="project" value="GO_Central"/>
</dbReference>
<evidence type="ECO:0000256" key="2">
    <source>
        <dbReference type="ARBA" id="ARBA00022980"/>
    </source>
</evidence>
<protein>
    <recommendedName>
        <fullName evidence="4">Small ribosomal subunit protein uS7c</fullName>
    </recommendedName>
</protein>
<keyword evidence="8" id="KW-1185">Reference proteome</keyword>
<dbReference type="NCBIfam" id="TIGR01028">
    <property type="entry name" value="uS7_euk_arch"/>
    <property type="match status" value="1"/>
</dbReference>
<evidence type="ECO:0000313" key="8">
    <source>
        <dbReference type="Proteomes" id="UP000000768"/>
    </source>
</evidence>
<dbReference type="eggNOG" id="KOG3291">
    <property type="taxonomic scope" value="Eukaryota"/>
</dbReference>
<dbReference type="GO" id="GO:0022627">
    <property type="term" value="C:cytosolic small ribosomal subunit"/>
    <property type="evidence" value="ECO:0000318"/>
    <property type="project" value="GO_Central"/>
</dbReference>
<feature type="domain" description="Small ribosomal subunit protein uS7" evidence="6">
    <location>
        <begin position="64"/>
        <end position="224"/>
    </location>
</feature>
<keyword evidence="3 5" id="KW-0687">Ribonucleoprotein</keyword>
<evidence type="ECO:0000256" key="3">
    <source>
        <dbReference type="ARBA" id="ARBA00023274"/>
    </source>
</evidence>
<name>A0A1W0VWV3_SORBI</name>
<dbReference type="STRING" id="4558.A0A1W0VWV3"/>
<dbReference type="InterPro" id="IPR020606">
    <property type="entry name" value="Ribosomal_uS7_CS"/>
</dbReference>
<dbReference type="GO" id="GO:0019843">
    <property type="term" value="F:rRNA binding"/>
    <property type="evidence" value="ECO:0000318"/>
    <property type="project" value="GO_Central"/>
</dbReference>
<sequence length="224" mass="25066">MPRRRLPLAHAQTPPQHIALSISAMADVEQQQQDVVKLFNRWTFEDVQVNDISLNDYLAVSATKHATFLPHTAGRYSKKRFRKAQCPIVERLTNSLMMHGRNNGKKVMAVRIIKHTLEIIHLLTDANPIQVVVDAIINSGPREDATRIGSAGVVRRQAVDISPLRRVNQAIYLLTTGARESAFRNIKTIAECLADELINAAKGSSNSYAIKKKDEIERVAKANR</sequence>
<dbReference type="OMA" id="QANEWPE"/>
<dbReference type="AlphaFoldDB" id="A0A1W0VWV3"/>
<dbReference type="FunCoup" id="A0A1W0VWV3">
    <property type="interactions" value="2320"/>
</dbReference>
<proteinExistence type="inferred from homology"/>
<reference evidence="7 8" key="1">
    <citation type="journal article" date="2009" name="Nature">
        <title>The Sorghum bicolor genome and the diversification of grasses.</title>
        <authorList>
            <person name="Paterson A.H."/>
            <person name="Bowers J.E."/>
            <person name="Bruggmann R."/>
            <person name="Dubchak I."/>
            <person name="Grimwood J."/>
            <person name="Gundlach H."/>
            <person name="Haberer G."/>
            <person name="Hellsten U."/>
            <person name="Mitros T."/>
            <person name="Poliakov A."/>
            <person name="Schmutz J."/>
            <person name="Spannagl M."/>
            <person name="Tang H."/>
            <person name="Wang X."/>
            <person name="Wicker T."/>
            <person name="Bharti A.K."/>
            <person name="Chapman J."/>
            <person name="Feltus F.A."/>
            <person name="Gowik U."/>
            <person name="Grigoriev I.V."/>
            <person name="Lyons E."/>
            <person name="Maher C.A."/>
            <person name="Martis M."/>
            <person name="Narechania A."/>
            <person name="Otillar R.P."/>
            <person name="Penning B.W."/>
            <person name="Salamov A.A."/>
            <person name="Wang Y."/>
            <person name="Zhang L."/>
            <person name="Carpita N.C."/>
            <person name="Freeling M."/>
            <person name="Gingle A.R."/>
            <person name="Hash C.T."/>
            <person name="Keller B."/>
            <person name="Klein P."/>
            <person name="Kresovich S."/>
            <person name="McCann M.C."/>
            <person name="Ming R."/>
            <person name="Peterson D.G."/>
            <person name="Mehboob-ur-Rahman"/>
            <person name="Ware D."/>
            <person name="Westhoff P."/>
            <person name="Mayer K.F."/>
            <person name="Messing J."/>
            <person name="Rokhsar D.S."/>
        </authorList>
    </citation>
    <scope>NUCLEOTIDE SEQUENCE [LARGE SCALE GENOMIC DNA]</scope>
    <source>
        <strain evidence="8">cv. BTx623</strain>
    </source>
</reference>
<evidence type="ECO:0000259" key="6">
    <source>
        <dbReference type="Pfam" id="PF00177"/>
    </source>
</evidence>
<dbReference type="InterPro" id="IPR000235">
    <property type="entry name" value="Ribosomal_uS7"/>
</dbReference>
<evidence type="ECO:0000256" key="1">
    <source>
        <dbReference type="ARBA" id="ARBA00007151"/>
    </source>
</evidence>
<organism evidence="7 8">
    <name type="scientific">Sorghum bicolor</name>
    <name type="common">Sorghum</name>
    <name type="synonym">Sorghum vulgare</name>
    <dbReference type="NCBI Taxonomy" id="4558"/>
    <lineage>
        <taxon>Eukaryota</taxon>
        <taxon>Viridiplantae</taxon>
        <taxon>Streptophyta</taxon>
        <taxon>Embryophyta</taxon>
        <taxon>Tracheophyta</taxon>
        <taxon>Spermatophyta</taxon>
        <taxon>Magnoliopsida</taxon>
        <taxon>Liliopsida</taxon>
        <taxon>Poales</taxon>
        <taxon>Poaceae</taxon>
        <taxon>PACMAD clade</taxon>
        <taxon>Panicoideae</taxon>
        <taxon>Andropogonodae</taxon>
        <taxon>Andropogoneae</taxon>
        <taxon>Sorghinae</taxon>
        <taxon>Sorghum</taxon>
    </lineage>
</organism>
<dbReference type="PANTHER" id="PTHR11205">
    <property type="entry name" value="RIBOSOMAL PROTEIN S7"/>
    <property type="match status" value="1"/>
</dbReference>
<dbReference type="Pfam" id="PF00177">
    <property type="entry name" value="Ribosomal_S7"/>
    <property type="match status" value="1"/>
</dbReference>
<evidence type="ECO:0000256" key="5">
    <source>
        <dbReference type="RuleBase" id="RU003619"/>
    </source>
</evidence>
<comment type="similarity">
    <text evidence="1 5">Belongs to the universal ribosomal protein uS7 family.</text>
</comment>
<dbReference type="GO" id="GO:0003735">
    <property type="term" value="F:structural constituent of ribosome"/>
    <property type="evidence" value="ECO:0000318"/>
    <property type="project" value="GO_Central"/>
</dbReference>
<dbReference type="Proteomes" id="UP000000768">
    <property type="component" value="Chromosome 3"/>
</dbReference>
<gene>
    <name evidence="7" type="ORF">SORBI_3003G109600</name>
</gene>
<dbReference type="CDD" id="cd14867">
    <property type="entry name" value="uS7_Eukaryote"/>
    <property type="match status" value="1"/>
</dbReference>